<dbReference type="KEGG" id="ade:Adeh_1353"/>
<proteinExistence type="inferred from homology"/>
<comment type="subcellular location">
    <subcellularLocation>
        <location evidence="1">Cell membrane</location>
        <topology evidence="1">Peripheral membrane protein</topology>
        <orientation evidence="1">Cytoplasmic side</orientation>
    </subcellularLocation>
</comment>
<keyword evidence="7" id="KW-1005">Bacterial flagellum biogenesis</keyword>
<dbReference type="GO" id="GO:0005886">
    <property type="term" value="C:plasma membrane"/>
    <property type="evidence" value="ECO:0007669"/>
    <property type="project" value="UniProtKB-SubCell"/>
</dbReference>
<dbReference type="InterPro" id="IPR012823">
    <property type="entry name" value="Flagell_FliJ"/>
</dbReference>
<dbReference type="HOGENOM" id="CLU_1850978_0_0_7"/>
<dbReference type="GO" id="GO:0044781">
    <property type="term" value="P:bacterial-type flagellum organization"/>
    <property type="evidence" value="ECO:0007669"/>
    <property type="project" value="UniProtKB-KW"/>
</dbReference>
<dbReference type="STRING" id="290397.Adeh_1353"/>
<dbReference type="GO" id="GO:0071973">
    <property type="term" value="P:bacterial-type flagellum-dependent cell motility"/>
    <property type="evidence" value="ECO:0007669"/>
    <property type="project" value="InterPro"/>
</dbReference>
<evidence type="ECO:0000256" key="3">
    <source>
        <dbReference type="ARBA" id="ARBA00020392"/>
    </source>
</evidence>
<evidence type="ECO:0000256" key="9">
    <source>
        <dbReference type="ARBA" id="ARBA00023136"/>
    </source>
</evidence>
<feature type="coiled-coil region" evidence="11">
    <location>
        <begin position="65"/>
        <end position="129"/>
    </location>
</feature>
<dbReference type="InterPro" id="IPR053716">
    <property type="entry name" value="Flag_assembly_chemotaxis_eff"/>
</dbReference>
<keyword evidence="4" id="KW-0813">Transport</keyword>
<dbReference type="Gene3D" id="1.10.287.1700">
    <property type="match status" value="1"/>
</dbReference>
<evidence type="ECO:0000256" key="10">
    <source>
        <dbReference type="ARBA" id="ARBA00023225"/>
    </source>
</evidence>
<dbReference type="Pfam" id="PF02050">
    <property type="entry name" value="FliJ"/>
    <property type="match status" value="1"/>
</dbReference>
<dbReference type="EMBL" id="CP000251">
    <property type="protein sequence ID" value="ABC81127.1"/>
    <property type="molecule type" value="Genomic_DNA"/>
</dbReference>
<comment type="similarity">
    <text evidence="2">Belongs to the FliJ family.</text>
</comment>
<keyword evidence="6" id="KW-0145">Chemotaxis</keyword>
<dbReference type="RefSeq" id="WP_011420410.1">
    <property type="nucleotide sequence ID" value="NC_007760.1"/>
</dbReference>
<evidence type="ECO:0000256" key="7">
    <source>
        <dbReference type="ARBA" id="ARBA00022795"/>
    </source>
</evidence>
<dbReference type="GO" id="GO:0006935">
    <property type="term" value="P:chemotaxis"/>
    <property type="evidence" value="ECO:0007669"/>
    <property type="project" value="UniProtKB-KW"/>
</dbReference>
<sequence>MARTRLDRLVKVRERSEGRAREELARARGGVARAADRLEATRAGARADGRGAGAAGLWAVEEIAHARALRSVDAAEAEVAQALRRERVAQAGLAAARNEAEAARRARERKLAEQRAEDDRKERRALDELATLAFNRRA</sequence>
<keyword evidence="10" id="KW-1006">Bacterial flagellum protein export</keyword>
<evidence type="ECO:0000256" key="11">
    <source>
        <dbReference type="SAM" id="Coils"/>
    </source>
</evidence>
<keyword evidence="8" id="KW-0653">Protein transport</keyword>
<protein>
    <recommendedName>
        <fullName evidence="3">Flagellar FliJ protein</fullName>
    </recommendedName>
</protein>
<keyword evidence="5" id="KW-1003">Cell membrane</keyword>
<dbReference type="GO" id="GO:0015031">
    <property type="term" value="P:protein transport"/>
    <property type="evidence" value="ECO:0007669"/>
    <property type="project" value="UniProtKB-KW"/>
</dbReference>
<dbReference type="Proteomes" id="UP000001935">
    <property type="component" value="Chromosome"/>
</dbReference>
<organism evidence="12 13">
    <name type="scientific">Anaeromyxobacter dehalogenans (strain 2CP-C)</name>
    <dbReference type="NCBI Taxonomy" id="290397"/>
    <lineage>
        <taxon>Bacteria</taxon>
        <taxon>Pseudomonadati</taxon>
        <taxon>Myxococcota</taxon>
        <taxon>Myxococcia</taxon>
        <taxon>Myxococcales</taxon>
        <taxon>Cystobacterineae</taxon>
        <taxon>Anaeromyxobacteraceae</taxon>
        <taxon>Anaeromyxobacter</taxon>
    </lineage>
</organism>
<gene>
    <name evidence="12" type="ordered locus">Adeh_1353</name>
</gene>
<evidence type="ECO:0000256" key="6">
    <source>
        <dbReference type="ARBA" id="ARBA00022500"/>
    </source>
</evidence>
<dbReference type="GO" id="GO:0009288">
    <property type="term" value="C:bacterial-type flagellum"/>
    <property type="evidence" value="ECO:0007669"/>
    <property type="project" value="InterPro"/>
</dbReference>
<keyword evidence="9" id="KW-0472">Membrane</keyword>
<evidence type="ECO:0000313" key="12">
    <source>
        <dbReference type="EMBL" id="ABC81127.1"/>
    </source>
</evidence>
<dbReference type="AlphaFoldDB" id="Q2IQP4"/>
<evidence type="ECO:0000256" key="2">
    <source>
        <dbReference type="ARBA" id="ARBA00010004"/>
    </source>
</evidence>
<evidence type="ECO:0000256" key="5">
    <source>
        <dbReference type="ARBA" id="ARBA00022475"/>
    </source>
</evidence>
<evidence type="ECO:0000313" key="13">
    <source>
        <dbReference type="Proteomes" id="UP000001935"/>
    </source>
</evidence>
<evidence type="ECO:0000256" key="1">
    <source>
        <dbReference type="ARBA" id="ARBA00004413"/>
    </source>
</evidence>
<keyword evidence="11" id="KW-0175">Coiled coil</keyword>
<evidence type="ECO:0000256" key="4">
    <source>
        <dbReference type="ARBA" id="ARBA00022448"/>
    </source>
</evidence>
<accession>Q2IQP4</accession>
<evidence type="ECO:0000256" key="8">
    <source>
        <dbReference type="ARBA" id="ARBA00022927"/>
    </source>
</evidence>
<name>Q2IQP4_ANADE</name>
<reference evidence="12" key="1">
    <citation type="submission" date="2006-01" db="EMBL/GenBank/DDBJ databases">
        <title>Complete sequence of Anaeromyxobacter dehalogenans 2CP-C.</title>
        <authorList>
            <consortium name="US DOE Joint Genome Institute"/>
            <person name="Copeland A."/>
            <person name="Lucas S."/>
            <person name="Lapidus A."/>
            <person name="Barry K."/>
            <person name="Detter J.C."/>
            <person name="Glavina T."/>
            <person name="Hammon N."/>
            <person name="Israni S."/>
            <person name="Pitluck S."/>
            <person name="Brettin T."/>
            <person name="Bruce D."/>
            <person name="Han C."/>
            <person name="Tapia R."/>
            <person name="Gilna P."/>
            <person name="Kiss H."/>
            <person name="Schmutz J."/>
            <person name="Larimer F."/>
            <person name="Land M."/>
            <person name="Kyrpides N."/>
            <person name="Anderson I."/>
            <person name="Sanford R.A."/>
            <person name="Ritalahti K.M."/>
            <person name="Thomas H.S."/>
            <person name="Kirby J.R."/>
            <person name="Zhulin I.B."/>
            <person name="Loeffler F.E."/>
            <person name="Richardson P."/>
        </authorList>
    </citation>
    <scope>NUCLEOTIDE SEQUENCE</scope>
    <source>
        <strain evidence="12">2CP-C</strain>
    </source>
</reference>